<protein>
    <submittedName>
        <fullName evidence="1">Uncharacterized protein</fullName>
    </submittedName>
</protein>
<sequence>MDADGGLGFADWVAGRRLSRQPCNRQRRTFGQGLDLAGLLVLPFLPVPWPRGALERCAGQRISGVCLLRGLCGRQRRIRGRGWRVAGLVAGWGSAAFALQSAA</sequence>
<proteinExistence type="predicted"/>
<gene>
    <name evidence="1" type="ORF">AUP42_00695</name>
</gene>
<name>A0A154L6X5_9PROT</name>
<dbReference type="Proteomes" id="UP000076335">
    <property type="component" value="Unassembled WGS sequence"/>
</dbReference>
<evidence type="ECO:0000313" key="1">
    <source>
        <dbReference type="EMBL" id="KZB64462.1"/>
    </source>
</evidence>
<dbReference type="EMBL" id="LPVY01000012">
    <property type="protein sequence ID" value="KZB64462.1"/>
    <property type="molecule type" value="Genomic_DNA"/>
</dbReference>
<comment type="caution">
    <text evidence="1">The sequence shown here is derived from an EMBL/GenBank/DDBJ whole genome shotgun (WGS) entry which is preliminary data.</text>
</comment>
<organism evidence="1 2">
    <name type="scientific">Thalassospira lucentensis</name>
    <dbReference type="NCBI Taxonomy" id="168935"/>
    <lineage>
        <taxon>Bacteria</taxon>
        <taxon>Pseudomonadati</taxon>
        <taxon>Pseudomonadota</taxon>
        <taxon>Alphaproteobacteria</taxon>
        <taxon>Rhodospirillales</taxon>
        <taxon>Thalassospiraceae</taxon>
        <taxon>Thalassospira</taxon>
    </lineage>
</organism>
<evidence type="ECO:0000313" key="2">
    <source>
        <dbReference type="Proteomes" id="UP000076335"/>
    </source>
</evidence>
<reference evidence="1 2" key="1">
    <citation type="submission" date="2015-12" db="EMBL/GenBank/DDBJ databases">
        <title>Genome sequence of Thalassospira lucentensis MCCC 1A02072.</title>
        <authorList>
            <person name="Lu L."/>
            <person name="Lai Q."/>
            <person name="Shao Z."/>
            <person name="Qian P."/>
        </authorList>
    </citation>
    <scope>NUCLEOTIDE SEQUENCE [LARGE SCALE GENOMIC DNA]</scope>
    <source>
        <strain evidence="1 2">MCCC 1A02072</strain>
    </source>
</reference>
<accession>A0A154L6X5</accession>
<dbReference type="AlphaFoldDB" id="A0A154L6X5"/>